<dbReference type="EMBL" id="JACHBT010000009">
    <property type="protein sequence ID" value="MBB6504997.1"/>
    <property type="molecule type" value="Genomic_DNA"/>
</dbReference>
<evidence type="ECO:0000313" key="2">
    <source>
        <dbReference type="EMBL" id="MBB6504997.1"/>
    </source>
</evidence>
<organism evidence="2 3">
    <name type="scientific">Sphingomonas endophytica</name>
    <dbReference type="NCBI Taxonomy" id="869719"/>
    <lineage>
        <taxon>Bacteria</taxon>
        <taxon>Pseudomonadati</taxon>
        <taxon>Pseudomonadota</taxon>
        <taxon>Alphaproteobacteria</taxon>
        <taxon>Sphingomonadales</taxon>
        <taxon>Sphingomonadaceae</taxon>
        <taxon>Sphingomonas</taxon>
    </lineage>
</organism>
<accession>A0A7X0JDY6</accession>
<reference evidence="2 3" key="1">
    <citation type="submission" date="2020-08" db="EMBL/GenBank/DDBJ databases">
        <title>The Agave Microbiome: Exploring the role of microbial communities in plant adaptations to desert environments.</title>
        <authorList>
            <person name="Partida-Martinez L.P."/>
        </authorList>
    </citation>
    <scope>NUCLEOTIDE SEQUENCE [LARGE SCALE GENOMIC DNA]</scope>
    <source>
        <strain evidence="2 3">AS3.13</strain>
    </source>
</reference>
<gene>
    <name evidence="2" type="ORF">F4693_001978</name>
</gene>
<protein>
    <submittedName>
        <fullName evidence="2">Uncharacterized protein</fullName>
    </submittedName>
</protein>
<feature type="compositionally biased region" description="Basic and acidic residues" evidence="1">
    <location>
        <begin position="24"/>
        <end position="48"/>
    </location>
</feature>
<evidence type="ECO:0000256" key="1">
    <source>
        <dbReference type="SAM" id="MobiDB-lite"/>
    </source>
</evidence>
<dbReference type="Proteomes" id="UP000522313">
    <property type="component" value="Unassembled WGS sequence"/>
</dbReference>
<evidence type="ECO:0000313" key="3">
    <source>
        <dbReference type="Proteomes" id="UP000522313"/>
    </source>
</evidence>
<sequence length="48" mass="5018">MSGTDGANDASASVVIGYASFSTDAEHDADRVSRGRFDAPVGSDRRDQ</sequence>
<feature type="region of interest" description="Disordered" evidence="1">
    <location>
        <begin position="23"/>
        <end position="48"/>
    </location>
</feature>
<name>A0A7X0JDY6_9SPHN</name>
<proteinExistence type="predicted"/>
<dbReference type="RefSeq" id="WP_184505558.1">
    <property type="nucleotide sequence ID" value="NZ_JACHBT010000009.1"/>
</dbReference>
<reference evidence="2 3" key="2">
    <citation type="submission" date="2020-08" db="EMBL/GenBank/DDBJ databases">
        <authorList>
            <person name="Partida-Martinez L."/>
            <person name="Huntemann M."/>
            <person name="Clum A."/>
            <person name="Wang J."/>
            <person name="Palaniappan K."/>
            <person name="Ritter S."/>
            <person name="Chen I.-M."/>
            <person name="Stamatis D."/>
            <person name="Reddy T."/>
            <person name="O'Malley R."/>
            <person name="Daum C."/>
            <person name="Shapiro N."/>
            <person name="Ivanova N."/>
            <person name="Kyrpides N."/>
            <person name="Woyke T."/>
        </authorList>
    </citation>
    <scope>NUCLEOTIDE SEQUENCE [LARGE SCALE GENOMIC DNA]</scope>
    <source>
        <strain evidence="2 3">AS3.13</strain>
    </source>
</reference>
<comment type="caution">
    <text evidence="2">The sequence shown here is derived from an EMBL/GenBank/DDBJ whole genome shotgun (WGS) entry which is preliminary data.</text>
</comment>
<dbReference type="AlphaFoldDB" id="A0A7X0JDY6"/>